<evidence type="ECO:0000313" key="3">
    <source>
        <dbReference type="Proteomes" id="UP000046122"/>
    </source>
</evidence>
<dbReference type="AlphaFoldDB" id="A0A090GAX7"/>
<dbReference type="EMBL" id="CCNE01000056">
    <property type="protein sequence ID" value="CDX61287.1"/>
    <property type="molecule type" value="Genomic_DNA"/>
</dbReference>
<proteinExistence type="predicted"/>
<accession>A0A090GAX7</accession>
<protein>
    <submittedName>
        <fullName evidence="2">Uncharacterized protein</fullName>
    </submittedName>
</protein>
<sequence>MFSSHCAGRCSPLKVMTFILGRAAFAPGLFLIRAGMKHVFRKWESARDKDMRKIKTLKRMERI</sequence>
<keyword evidence="1" id="KW-0812">Transmembrane</keyword>
<gene>
    <name evidence="2" type="ORF">MPL3365_60079</name>
</gene>
<keyword evidence="1" id="KW-0472">Membrane</keyword>
<keyword evidence="1" id="KW-1133">Transmembrane helix</keyword>
<dbReference type="Proteomes" id="UP000046122">
    <property type="component" value="Unassembled WGS sequence"/>
</dbReference>
<name>A0A090GAX7_MESPL</name>
<reference evidence="2 3" key="1">
    <citation type="submission" date="2014-08" db="EMBL/GenBank/DDBJ databases">
        <authorList>
            <person name="Moulin Lionel"/>
        </authorList>
    </citation>
    <scope>NUCLEOTIDE SEQUENCE [LARGE SCALE GENOMIC DNA]</scope>
</reference>
<evidence type="ECO:0000313" key="2">
    <source>
        <dbReference type="EMBL" id="CDX61287.1"/>
    </source>
</evidence>
<organism evidence="2 3">
    <name type="scientific">Mesorhizobium plurifarium</name>
    <dbReference type="NCBI Taxonomy" id="69974"/>
    <lineage>
        <taxon>Bacteria</taxon>
        <taxon>Pseudomonadati</taxon>
        <taxon>Pseudomonadota</taxon>
        <taxon>Alphaproteobacteria</taxon>
        <taxon>Hyphomicrobiales</taxon>
        <taxon>Phyllobacteriaceae</taxon>
        <taxon>Mesorhizobium</taxon>
    </lineage>
</organism>
<evidence type="ECO:0000256" key="1">
    <source>
        <dbReference type="SAM" id="Phobius"/>
    </source>
</evidence>
<feature type="transmembrane region" description="Helical" evidence="1">
    <location>
        <begin position="12"/>
        <end position="32"/>
    </location>
</feature>